<evidence type="ECO:0000313" key="2">
    <source>
        <dbReference type="Proteomes" id="UP000028999"/>
    </source>
</evidence>
<keyword evidence="2" id="KW-1185">Reference proteome</keyword>
<dbReference type="PANTHER" id="PTHR35046:SF9">
    <property type="entry name" value="RNA-DIRECTED DNA POLYMERASE"/>
    <property type="match status" value="1"/>
</dbReference>
<dbReference type="AlphaFoldDB" id="A0A078GQX1"/>
<evidence type="ECO:0000313" key="1">
    <source>
        <dbReference type="EMBL" id="CDY27013.1"/>
    </source>
</evidence>
<dbReference type="OMA" id="TNNGEME"/>
<dbReference type="Gramene" id="CDY27013">
    <property type="protein sequence ID" value="CDY27013"/>
    <property type="gene ID" value="GSBRNA2T00036822001"/>
</dbReference>
<organism evidence="1 2">
    <name type="scientific">Brassica napus</name>
    <name type="common">Rape</name>
    <dbReference type="NCBI Taxonomy" id="3708"/>
    <lineage>
        <taxon>Eukaryota</taxon>
        <taxon>Viridiplantae</taxon>
        <taxon>Streptophyta</taxon>
        <taxon>Embryophyta</taxon>
        <taxon>Tracheophyta</taxon>
        <taxon>Spermatophyta</taxon>
        <taxon>Magnoliopsida</taxon>
        <taxon>eudicotyledons</taxon>
        <taxon>Gunneridae</taxon>
        <taxon>Pentapetalae</taxon>
        <taxon>rosids</taxon>
        <taxon>malvids</taxon>
        <taxon>Brassicales</taxon>
        <taxon>Brassicaceae</taxon>
        <taxon>Brassiceae</taxon>
        <taxon>Brassica</taxon>
    </lineage>
</organism>
<sequence length="85" mass="9477">MWIIQLAISWIGRSNSPDGELDENRRCSLILNGGNCTNVASSTLVKKLGLDTKKHPRPYKLQWLTNNGEMEVTKQVVVSLSVGCY</sequence>
<dbReference type="Proteomes" id="UP000028999">
    <property type="component" value="Unassembled WGS sequence"/>
</dbReference>
<dbReference type="EMBL" id="LK032198">
    <property type="protein sequence ID" value="CDY27013.1"/>
    <property type="molecule type" value="Genomic_DNA"/>
</dbReference>
<protein>
    <submittedName>
        <fullName evidence="1">BnaC06g12290D protein</fullName>
    </submittedName>
</protein>
<proteinExistence type="predicted"/>
<name>A0A078GQX1_BRANA</name>
<reference evidence="1 2" key="1">
    <citation type="journal article" date="2014" name="Science">
        <title>Plant genetics. Early allopolyploid evolution in the post-Neolithic Brassica napus oilseed genome.</title>
        <authorList>
            <person name="Chalhoub B."/>
            <person name="Denoeud F."/>
            <person name="Liu S."/>
            <person name="Parkin I.A."/>
            <person name="Tang H."/>
            <person name="Wang X."/>
            <person name="Chiquet J."/>
            <person name="Belcram H."/>
            <person name="Tong C."/>
            <person name="Samans B."/>
            <person name="Correa M."/>
            <person name="Da Silva C."/>
            <person name="Just J."/>
            <person name="Falentin C."/>
            <person name="Koh C.S."/>
            <person name="Le Clainche I."/>
            <person name="Bernard M."/>
            <person name="Bento P."/>
            <person name="Noel B."/>
            <person name="Labadie K."/>
            <person name="Alberti A."/>
            <person name="Charles M."/>
            <person name="Arnaud D."/>
            <person name="Guo H."/>
            <person name="Daviaud C."/>
            <person name="Alamery S."/>
            <person name="Jabbari K."/>
            <person name="Zhao M."/>
            <person name="Edger P.P."/>
            <person name="Chelaifa H."/>
            <person name="Tack D."/>
            <person name="Lassalle G."/>
            <person name="Mestiri I."/>
            <person name="Schnel N."/>
            <person name="Le Paslier M.C."/>
            <person name="Fan G."/>
            <person name="Renault V."/>
            <person name="Bayer P.E."/>
            <person name="Golicz A.A."/>
            <person name="Manoli S."/>
            <person name="Lee T.H."/>
            <person name="Thi V.H."/>
            <person name="Chalabi S."/>
            <person name="Hu Q."/>
            <person name="Fan C."/>
            <person name="Tollenaere R."/>
            <person name="Lu Y."/>
            <person name="Battail C."/>
            <person name="Shen J."/>
            <person name="Sidebottom C.H."/>
            <person name="Wang X."/>
            <person name="Canaguier A."/>
            <person name="Chauveau A."/>
            <person name="Berard A."/>
            <person name="Deniot G."/>
            <person name="Guan M."/>
            <person name="Liu Z."/>
            <person name="Sun F."/>
            <person name="Lim Y.P."/>
            <person name="Lyons E."/>
            <person name="Town C.D."/>
            <person name="Bancroft I."/>
            <person name="Wang X."/>
            <person name="Meng J."/>
            <person name="Ma J."/>
            <person name="Pires J.C."/>
            <person name="King G.J."/>
            <person name="Brunel D."/>
            <person name="Delourme R."/>
            <person name="Renard M."/>
            <person name="Aury J.M."/>
            <person name="Adams K.L."/>
            <person name="Batley J."/>
            <person name="Snowdon R.J."/>
            <person name="Tost J."/>
            <person name="Edwards D."/>
            <person name="Zhou Y."/>
            <person name="Hua W."/>
            <person name="Sharpe A.G."/>
            <person name="Paterson A.H."/>
            <person name="Guan C."/>
            <person name="Wincker P."/>
        </authorList>
    </citation>
    <scope>NUCLEOTIDE SEQUENCE [LARGE SCALE GENOMIC DNA]</scope>
    <source>
        <strain evidence="2">cv. Darmor-bzh</strain>
    </source>
</reference>
<dbReference type="PANTHER" id="PTHR35046">
    <property type="entry name" value="ZINC KNUCKLE (CCHC-TYPE) FAMILY PROTEIN"/>
    <property type="match status" value="1"/>
</dbReference>
<gene>
    <name evidence="1" type="primary">BnaC06g12290D</name>
    <name evidence="1" type="ORF">GSBRNA2T00036822001</name>
</gene>
<dbReference type="PaxDb" id="3708-A0A078GQX1"/>
<accession>A0A078GQX1</accession>